<dbReference type="EMBL" id="CAJJDP010000212">
    <property type="protein sequence ID" value="CAD8215143.1"/>
    <property type="molecule type" value="Genomic_DNA"/>
</dbReference>
<proteinExistence type="predicted"/>
<gene>
    <name evidence="1" type="ORF">POCTA_138.1.T2080017</name>
</gene>
<comment type="caution">
    <text evidence="1">The sequence shown here is derived from an EMBL/GenBank/DDBJ whole genome shotgun (WGS) entry which is preliminary data.</text>
</comment>
<protein>
    <submittedName>
        <fullName evidence="1">Uncharacterized protein</fullName>
    </submittedName>
</protein>
<dbReference type="Proteomes" id="UP000683925">
    <property type="component" value="Unassembled WGS sequence"/>
</dbReference>
<organism evidence="1 2">
    <name type="scientific">Paramecium octaurelia</name>
    <dbReference type="NCBI Taxonomy" id="43137"/>
    <lineage>
        <taxon>Eukaryota</taxon>
        <taxon>Sar</taxon>
        <taxon>Alveolata</taxon>
        <taxon>Ciliophora</taxon>
        <taxon>Intramacronucleata</taxon>
        <taxon>Oligohymenophorea</taxon>
        <taxon>Peniculida</taxon>
        <taxon>Parameciidae</taxon>
        <taxon>Paramecium</taxon>
    </lineage>
</organism>
<name>A0A8S1YMY7_PAROT</name>
<accession>A0A8S1YMY7</accession>
<dbReference type="AlphaFoldDB" id="A0A8S1YMY7"/>
<sequence>MLQHVVPTSQLSIQNYNIIVTQCKNCILKLIFCSDQVLFILLLRRLNNQQTKTHLKSTVLPIYFNPCKQNLNEKPSSQKAGRNNLMKCIINPQLITLIPNEDLYVTLLI</sequence>
<reference evidence="1" key="1">
    <citation type="submission" date="2021-01" db="EMBL/GenBank/DDBJ databases">
        <authorList>
            <consortium name="Genoscope - CEA"/>
            <person name="William W."/>
        </authorList>
    </citation>
    <scope>NUCLEOTIDE SEQUENCE</scope>
</reference>
<keyword evidence="2" id="KW-1185">Reference proteome</keyword>
<evidence type="ECO:0000313" key="2">
    <source>
        <dbReference type="Proteomes" id="UP000683925"/>
    </source>
</evidence>
<evidence type="ECO:0000313" key="1">
    <source>
        <dbReference type="EMBL" id="CAD8215143.1"/>
    </source>
</evidence>